<proteinExistence type="predicted"/>
<dbReference type="Proteomes" id="UP001596086">
    <property type="component" value="Unassembled WGS sequence"/>
</dbReference>
<gene>
    <name evidence="1" type="ORF">ACFPO9_03570</name>
</gene>
<evidence type="ECO:0000313" key="2">
    <source>
        <dbReference type="Proteomes" id="UP001596086"/>
    </source>
</evidence>
<evidence type="ECO:0000313" key="1">
    <source>
        <dbReference type="EMBL" id="MFC5547593.1"/>
    </source>
</evidence>
<organism evidence="1 2">
    <name type="scientific">Massilia aerilata</name>
    <dbReference type="NCBI Taxonomy" id="453817"/>
    <lineage>
        <taxon>Bacteria</taxon>
        <taxon>Pseudomonadati</taxon>
        <taxon>Pseudomonadota</taxon>
        <taxon>Betaproteobacteria</taxon>
        <taxon>Burkholderiales</taxon>
        <taxon>Oxalobacteraceae</taxon>
        <taxon>Telluria group</taxon>
        <taxon>Massilia</taxon>
    </lineage>
</organism>
<name>A0ABW0RSB0_9BURK</name>
<evidence type="ECO:0008006" key="3">
    <source>
        <dbReference type="Google" id="ProtNLM"/>
    </source>
</evidence>
<reference evidence="2" key="1">
    <citation type="journal article" date="2019" name="Int. J. Syst. Evol. Microbiol.">
        <title>The Global Catalogue of Microorganisms (GCM) 10K type strain sequencing project: providing services to taxonomists for standard genome sequencing and annotation.</title>
        <authorList>
            <consortium name="The Broad Institute Genomics Platform"/>
            <consortium name="The Broad Institute Genome Sequencing Center for Infectious Disease"/>
            <person name="Wu L."/>
            <person name="Ma J."/>
        </authorList>
    </citation>
    <scope>NUCLEOTIDE SEQUENCE [LARGE SCALE GENOMIC DNA]</scope>
    <source>
        <strain evidence="2">CGMCC 4.5798</strain>
    </source>
</reference>
<protein>
    <recommendedName>
        <fullName evidence="3">Sulfite exporter TauE/SafE family protein</fullName>
    </recommendedName>
</protein>
<dbReference type="EMBL" id="JBHSMZ010000001">
    <property type="protein sequence ID" value="MFC5547593.1"/>
    <property type="molecule type" value="Genomic_DNA"/>
</dbReference>
<sequence length="42" mass="4074">MLVSLMFGLAVGLILALTGAGGGILAMPPLVFGARIGLPHGA</sequence>
<accession>A0ABW0RSB0</accession>
<comment type="caution">
    <text evidence="1">The sequence shown here is derived from an EMBL/GenBank/DDBJ whole genome shotgun (WGS) entry which is preliminary data.</text>
</comment>
<keyword evidence="2" id="KW-1185">Reference proteome</keyword>
<dbReference type="RefSeq" id="WP_379767159.1">
    <property type="nucleotide sequence ID" value="NZ_JBHSMZ010000001.1"/>
</dbReference>